<organism evidence="4">
    <name type="scientific">marine sediment metagenome</name>
    <dbReference type="NCBI Taxonomy" id="412755"/>
    <lineage>
        <taxon>unclassified sequences</taxon>
        <taxon>metagenomes</taxon>
        <taxon>ecological metagenomes</taxon>
    </lineage>
</organism>
<name>X0T3S1_9ZZZZ</name>
<evidence type="ECO:0000313" key="4">
    <source>
        <dbReference type="EMBL" id="GAF87889.1"/>
    </source>
</evidence>
<sequence>AANIFKSTLARGEVQIIGATTLAEYKEYIAEDEALARRFRLVQVEEPSIDDTREILSGIKPRVERNYSVEITDEAIDTTLLMSQRYMRGLRLPDKAIGWLNTACVKVEINRPSEPVKPEDIIEVIAQETRIPLDMVRRDTVARFNAIESVLADRVVGQREAIASLARRLRLNKGPLKENYARPDGVLLFLGPTGVGKTELARALAGFLF</sequence>
<feature type="non-terminal residue" evidence="4">
    <location>
        <position position="209"/>
    </location>
</feature>
<evidence type="ECO:0000259" key="3">
    <source>
        <dbReference type="Pfam" id="PF17871"/>
    </source>
</evidence>
<keyword evidence="1" id="KW-0547">Nucleotide-binding</keyword>
<dbReference type="EMBL" id="BARS01012564">
    <property type="protein sequence ID" value="GAF87889.1"/>
    <property type="molecule type" value="Genomic_DNA"/>
</dbReference>
<feature type="domain" description="ClpA/ClpB AAA lid" evidence="3">
    <location>
        <begin position="48"/>
        <end position="133"/>
    </location>
</feature>
<dbReference type="Gene3D" id="3.40.50.300">
    <property type="entry name" value="P-loop containing nucleotide triphosphate hydrolases"/>
    <property type="match status" value="2"/>
</dbReference>
<dbReference type="PANTHER" id="PTHR11638:SF18">
    <property type="entry name" value="HEAT SHOCK PROTEIN 104"/>
    <property type="match status" value="1"/>
</dbReference>
<comment type="caution">
    <text evidence="4">The sequence shown here is derived from an EMBL/GenBank/DDBJ whole genome shotgun (WGS) entry which is preliminary data.</text>
</comment>
<keyword evidence="2" id="KW-0067">ATP-binding</keyword>
<dbReference type="SUPFAM" id="SSF52540">
    <property type="entry name" value="P-loop containing nucleoside triphosphate hydrolases"/>
    <property type="match status" value="2"/>
</dbReference>
<evidence type="ECO:0000256" key="1">
    <source>
        <dbReference type="ARBA" id="ARBA00022741"/>
    </source>
</evidence>
<dbReference type="Gene3D" id="1.10.8.60">
    <property type="match status" value="1"/>
</dbReference>
<protein>
    <recommendedName>
        <fullName evidence="3">ClpA/ClpB AAA lid domain-containing protein</fullName>
    </recommendedName>
</protein>
<dbReference type="Pfam" id="PF17871">
    <property type="entry name" value="AAA_lid_9"/>
    <property type="match status" value="1"/>
</dbReference>
<reference evidence="4" key="1">
    <citation type="journal article" date="2014" name="Front. Microbiol.">
        <title>High frequency of phylogenetically diverse reductive dehalogenase-homologous genes in deep subseafloor sedimentary metagenomes.</title>
        <authorList>
            <person name="Kawai M."/>
            <person name="Futagami T."/>
            <person name="Toyoda A."/>
            <person name="Takaki Y."/>
            <person name="Nishi S."/>
            <person name="Hori S."/>
            <person name="Arai W."/>
            <person name="Tsubouchi T."/>
            <person name="Morono Y."/>
            <person name="Uchiyama I."/>
            <person name="Ito T."/>
            <person name="Fujiyama A."/>
            <person name="Inagaki F."/>
            <person name="Takami H."/>
        </authorList>
    </citation>
    <scope>NUCLEOTIDE SEQUENCE</scope>
    <source>
        <strain evidence="4">Expedition CK06-06</strain>
    </source>
</reference>
<proteinExistence type="predicted"/>
<dbReference type="InterPro" id="IPR027417">
    <property type="entry name" value="P-loop_NTPase"/>
</dbReference>
<evidence type="ECO:0000256" key="2">
    <source>
        <dbReference type="ARBA" id="ARBA00022840"/>
    </source>
</evidence>
<gene>
    <name evidence="4" type="ORF">S01H1_22311</name>
</gene>
<dbReference type="GO" id="GO:0005524">
    <property type="term" value="F:ATP binding"/>
    <property type="evidence" value="ECO:0007669"/>
    <property type="project" value="UniProtKB-KW"/>
</dbReference>
<dbReference type="GO" id="GO:0034605">
    <property type="term" value="P:cellular response to heat"/>
    <property type="evidence" value="ECO:0007669"/>
    <property type="project" value="TreeGrafter"/>
</dbReference>
<feature type="non-terminal residue" evidence="4">
    <location>
        <position position="1"/>
    </location>
</feature>
<dbReference type="InterPro" id="IPR041546">
    <property type="entry name" value="ClpA/ClpB_AAA_lid"/>
</dbReference>
<accession>X0T3S1</accession>
<dbReference type="PANTHER" id="PTHR11638">
    <property type="entry name" value="ATP-DEPENDENT CLP PROTEASE"/>
    <property type="match status" value="1"/>
</dbReference>
<dbReference type="AlphaFoldDB" id="X0T3S1"/>
<dbReference type="GO" id="GO:0005737">
    <property type="term" value="C:cytoplasm"/>
    <property type="evidence" value="ECO:0007669"/>
    <property type="project" value="TreeGrafter"/>
</dbReference>
<dbReference type="InterPro" id="IPR050130">
    <property type="entry name" value="ClpA_ClpB"/>
</dbReference>
<dbReference type="GO" id="GO:0016887">
    <property type="term" value="F:ATP hydrolysis activity"/>
    <property type="evidence" value="ECO:0007669"/>
    <property type="project" value="TreeGrafter"/>
</dbReference>